<dbReference type="InterPro" id="IPR015910">
    <property type="entry name" value="I/U_nuclsd_hydro_CS"/>
</dbReference>
<evidence type="ECO:0000313" key="5">
    <source>
        <dbReference type="Proteomes" id="UP000718281"/>
    </source>
</evidence>
<evidence type="ECO:0000259" key="3">
    <source>
        <dbReference type="Pfam" id="PF01156"/>
    </source>
</evidence>
<dbReference type="PROSITE" id="PS01247">
    <property type="entry name" value="IUNH"/>
    <property type="match status" value="1"/>
</dbReference>
<evidence type="ECO:0000256" key="1">
    <source>
        <dbReference type="ARBA" id="ARBA00022801"/>
    </source>
</evidence>
<evidence type="ECO:0000313" key="4">
    <source>
        <dbReference type="EMBL" id="MBK6301270.1"/>
    </source>
</evidence>
<dbReference type="AlphaFoldDB" id="A0A934X6D8"/>
<dbReference type="Proteomes" id="UP000718281">
    <property type="component" value="Unassembled WGS sequence"/>
</dbReference>
<dbReference type="SUPFAM" id="SSF53590">
    <property type="entry name" value="Nucleoside hydrolase"/>
    <property type="match status" value="1"/>
</dbReference>
<sequence>MAPRPIVIDCDPGHDDAVALLLAVGSPEVDLLAVTTTFGNCAVEDATRNALQILTLAGATGVPVASGAAGGIDGKSTLGNYVHGTSGLDGPPMPAPASEVVPAGAVELLRRTIQASAEPVTVVATGPITNVARLLLEHPEVKDGIAEVIFMGGSTERGNHTPTAEFDTYADPEALDVVLRSGLVVRMVGLNLTHQALATPEVVERMRAMDHVVGQTCAAWMGFFGASYNRLWEFEAPPVHDPCTVAALIDPDLIQWRECFVAVELAGTWTRGTTVVDLHHRYPDEKPNAHVAMTLDAERYWDLVLDAVDRIGRQS</sequence>
<gene>
    <name evidence="4" type="ORF">IPF40_09555</name>
</gene>
<dbReference type="GO" id="GO:0006152">
    <property type="term" value="P:purine nucleoside catabolic process"/>
    <property type="evidence" value="ECO:0007669"/>
    <property type="project" value="TreeGrafter"/>
</dbReference>
<dbReference type="InterPro" id="IPR001910">
    <property type="entry name" value="Inosine/uridine_hydrolase_dom"/>
</dbReference>
<accession>A0A934X6D8</accession>
<dbReference type="PANTHER" id="PTHR12304">
    <property type="entry name" value="INOSINE-URIDINE PREFERRING NUCLEOSIDE HYDROLASE"/>
    <property type="match status" value="1"/>
</dbReference>
<dbReference type="EMBL" id="JADIXZ010000004">
    <property type="protein sequence ID" value="MBK6301270.1"/>
    <property type="molecule type" value="Genomic_DNA"/>
</dbReference>
<dbReference type="GO" id="GO:0008477">
    <property type="term" value="F:purine nucleosidase activity"/>
    <property type="evidence" value="ECO:0007669"/>
    <property type="project" value="TreeGrafter"/>
</dbReference>
<protein>
    <submittedName>
        <fullName evidence="4">Nucleoside hydrolase</fullName>
    </submittedName>
</protein>
<dbReference type="PANTHER" id="PTHR12304:SF4">
    <property type="entry name" value="URIDINE NUCLEOSIDASE"/>
    <property type="match status" value="1"/>
</dbReference>
<keyword evidence="2" id="KW-0326">Glycosidase</keyword>
<keyword evidence="1 4" id="KW-0378">Hydrolase</keyword>
<dbReference type="GO" id="GO:0045437">
    <property type="term" value="F:uridine nucleosidase activity"/>
    <property type="evidence" value="ECO:0007669"/>
    <property type="project" value="UniProtKB-ARBA"/>
</dbReference>
<dbReference type="Gene3D" id="3.90.245.10">
    <property type="entry name" value="Ribonucleoside hydrolase-like"/>
    <property type="match status" value="1"/>
</dbReference>
<dbReference type="GO" id="GO:0005829">
    <property type="term" value="C:cytosol"/>
    <property type="evidence" value="ECO:0007669"/>
    <property type="project" value="TreeGrafter"/>
</dbReference>
<reference evidence="4 5" key="1">
    <citation type="submission" date="2020-10" db="EMBL/GenBank/DDBJ databases">
        <title>Connecting structure to function with the recovery of over 1000 high-quality activated sludge metagenome-assembled genomes encoding full-length rRNA genes using long-read sequencing.</title>
        <authorList>
            <person name="Singleton C.M."/>
            <person name="Petriglieri F."/>
            <person name="Kristensen J.M."/>
            <person name="Kirkegaard R.H."/>
            <person name="Michaelsen T.Y."/>
            <person name="Andersen M.H."/>
            <person name="Karst S.M."/>
            <person name="Dueholm M.S."/>
            <person name="Nielsen P.H."/>
            <person name="Albertsen M."/>
        </authorList>
    </citation>
    <scope>NUCLEOTIDE SEQUENCE [LARGE SCALE GENOMIC DNA]</scope>
    <source>
        <strain evidence="4">AalE_18-Q3-R2-46_BAT3C.188</strain>
    </source>
</reference>
<proteinExistence type="predicted"/>
<dbReference type="CDD" id="cd02651">
    <property type="entry name" value="nuc_hydro_IU_UC_XIUA"/>
    <property type="match status" value="1"/>
</dbReference>
<feature type="domain" description="Inosine/uridine-preferring nucleoside hydrolase" evidence="3">
    <location>
        <begin position="6"/>
        <end position="302"/>
    </location>
</feature>
<comment type="caution">
    <text evidence="4">The sequence shown here is derived from an EMBL/GenBank/DDBJ whole genome shotgun (WGS) entry which is preliminary data.</text>
</comment>
<dbReference type="InterPro" id="IPR036452">
    <property type="entry name" value="Ribo_hydro-like"/>
</dbReference>
<name>A0A934X6D8_9MICO</name>
<evidence type="ECO:0000256" key="2">
    <source>
        <dbReference type="ARBA" id="ARBA00023295"/>
    </source>
</evidence>
<organism evidence="4 5">
    <name type="scientific">Candidatus Phosphoribacter hodrii</name>
    <dbReference type="NCBI Taxonomy" id="2953743"/>
    <lineage>
        <taxon>Bacteria</taxon>
        <taxon>Bacillati</taxon>
        <taxon>Actinomycetota</taxon>
        <taxon>Actinomycetes</taxon>
        <taxon>Micrococcales</taxon>
        <taxon>Dermatophilaceae</taxon>
        <taxon>Candidatus Phosphoribacter</taxon>
    </lineage>
</organism>
<dbReference type="Pfam" id="PF01156">
    <property type="entry name" value="IU_nuc_hydro"/>
    <property type="match status" value="1"/>
</dbReference>
<dbReference type="InterPro" id="IPR023186">
    <property type="entry name" value="IUNH"/>
</dbReference>